<dbReference type="EMBL" id="CP159872">
    <property type="protein sequence ID" value="XCM80551.1"/>
    <property type="molecule type" value="Genomic_DNA"/>
</dbReference>
<feature type="region of interest" description="Disordered" evidence="1">
    <location>
        <begin position="1"/>
        <end position="46"/>
    </location>
</feature>
<evidence type="ECO:0000313" key="2">
    <source>
        <dbReference type="EMBL" id="XCM80551.1"/>
    </source>
</evidence>
<feature type="region of interest" description="Disordered" evidence="1">
    <location>
        <begin position="61"/>
        <end position="85"/>
    </location>
</feature>
<reference evidence="2" key="1">
    <citation type="submission" date="2024-06" db="EMBL/GenBank/DDBJ databases">
        <title>The genome sequences of Kitasatospora sp. strain HUAS MG31.</title>
        <authorList>
            <person name="Mo P."/>
        </authorList>
    </citation>
    <scope>NUCLEOTIDE SEQUENCE</scope>
    <source>
        <strain evidence="2">HUAS MG31</strain>
    </source>
</reference>
<protein>
    <recommendedName>
        <fullName evidence="3">Pentapeptide repeat protein</fullName>
    </recommendedName>
</protein>
<dbReference type="AlphaFoldDB" id="A0AAU8JW16"/>
<organism evidence="2">
    <name type="scientific">Kitasatospora camelliae</name>
    <dbReference type="NCBI Taxonomy" id="3156397"/>
    <lineage>
        <taxon>Bacteria</taxon>
        <taxon>Bacillati</taxon>
        <taxon>Actinomycetota</taxon>
        <taxon>Actinomycetes</taxon>
        <taxon>Kitasatosporales</taxon>
        <taxon>Streptomycetaceae</taxon>
        <taxon>Kitasatospora</taxon>
    </lineage>
</organism>
<dbReference type="RefSeq" id="WP_354641488.1">
    <property type="nucleotide sequence ID" value="NZ_CP159872.1"/>
</dbReference>
<gene>
    <name evidence="2" type="ORF">ABWK59_17310</name>
</gene>
<evidence type="ECO:0008006" key="3">
    <source>
        <dbReference type="Google" id="ProtNLM"/>
    </source>
</evidence>
<evidence type="ECO:0000256" key="1">
    <source>
        <dbReference type="SAM" id="MobiDB-lite"/>
    </source>
</evidence>
<sequence>MAGALSVAGVGDWGWQAGHGAAVDSSSVQLDDTDWGWGSADRGSVGTGDVQIAAEDWGWGFSGEQADTGTLAAGDWGWGSAAPSA</sequence>
<dbReference type="KEGG" id="kcm:ABWK59_17310"/>
<accession>A0AAU8JW16</accession>
<proteinExistence type="predicted"/>
<name>A0AAU8JW16_9ACTN</name>